<keyword evidence="1" id="KW-1133">Transmembrane helix</keyword>
<comment type="caution">
    <text evidence="3">The sequence shown here is derived from an EMBL/GenBank/DDBJ whole genome shotgun (WGS) entry which is preliminary data.</text>
</comment>
<name>A0A1S1K9Y2_MYCCH</name>
<feature type="transmembrane region" description="Helical" evidence="1">
    <location>
        <begin position="92"/>
        <end position="113"/>
    </location>
</feature>
<dbReference type="AlphaFoldDB" id="A0A1S1K9Y2"/>
<feature type="transmembrane region" description="Helical" evidence="1">
    <location>
        <begin position="63"/>
        <end position="85"/>
    </location>
</feature>
<evidence type="ECO:0000313" key="3">
    <source>
        <dbReference type="EMBL" id="OHU79910.1"/>
    </source>
</evidence>
<reference evidence="3 4" key="2">
    <citation type="submission" date="2016-10" db="EMBL/GenBank/DDBJ databases">
        <title>Evaluation of Human, Veterinary and Environmental Mycobacterium chelonae Isolates by Core Genome Phylogenomic Analysis, Targeted Gene Comparison, and Anti-microbial Susceptibility Patterns: A Tale of Mistaken Identities.</title>
        <authorList>
            <person name="Fogelson S.B."/>
            <person name="Camus A.C."/>
            <person name="Lorenz W."/>
            <person name="Vasireddy R."/>
            <person name="Vasireddy S."/>
            <person name="Smith T."/>
            <person name="Brown-Elliott B.A."/>
            <person name="Wallace R.J.Jr."/>
            <person name="Hasan N.A."/>
            <person name="Reischl U."/>
            <person name="Sanchez S."/>
        </authorList>
    </citation>
    <scope>NUCLEOTIDE SEQUENCE [LARGE SCALE GENOMIC DNA]</scope>
    <source>
        <strain evidence="3 4">15518</strain>
    </source>
</reference>
<protein>
    <submittedName>
        <fullName evidence="3">Uncharacterized protein</fullName>
    </submittedName>
</protein>
<dbReference type="RefSeq" id="WP_030096794.1">
    <property type="nucleotide sequence ID" value="NZ_CP050145.1"/>
</dbReference>
<evidence type="ECO:0000313" key="4">
    <source>
        <dbReference type="Proteomes" id="UP000179441"/>
    </source>
</evidence>
<dbReference type="EMBL" id="MLHW01000009">
    <property type="protein sequence ID" value="OHT51251.1"/>
    <property type="molecule type" value="Genomic_DNA"/>
</dbReference>
<keyword evidence="1" id="KW-0472">Membrane</keyword>
<feature type="transmembrane region" description="Helical" evidence="1">
    <location>
        <begin position="119"/>
        <end position="137"/>
    </location>
</feature>
<evidence type="ECO:0000313" key="2">
    <source>
        <dbReference type="EMBL" id="OHT51251.1"/>
    </source>
</evidence>
<sequence length="151" mass="16575">MSRVRVFRAARVTGNAAWWTFVVAALVNRGLNLRGWDYGWTAYTPLTDGMPRRYADYVPFSPAAVQLVGVVVWIAFGVVVVAAIVELAVVRRWTAVVSVAVPFLSLCLITYAFGGLDSTIAWSPTAVLVFVLAAIAVRQIWMRRFAPVVGE</sequence>
<organism evidence="3 4">
    <name type="scientific">Mycobacteroides chelonae</name>
    <name type="common">Mycobacterium chelonae</name>
    <dbReference type="NCBI Taxonomy" id="1774"/>
    <lineage>
        <taxon>Bacteria</taxon>
        <taxon>Bacillati</taxon>
        <taxon>Actinomycetota</taxon>
        <taxon>Actinomycetes</taxon>
        <taxon>Mycobacteriales</taxon>
        <taxon>Mycobacteriaceae</taxon>
        <taxon>Mycobacteroides</taxon>
    </lineage>
</organism>
<keyword evidence="4" id="KW-1185">Reference proteome</keyword>
<evidence type="ECO:0000256" key="1">
    <source>
        <dbReference type="SAM" id="Phobius"/>
    </source>
</evidence>
<gene>
    <name evidence="2" type="ORF">BKG62_09940</name>
    <name evidence="3" type="ORF">BKG84_17465</name>
</gene>
<dbReference type="Proteomes" id="UP000180113">
    <property type="component" value="Unassembled WGS sequence"/>
</dbReference>
<accession>A0A1S1K9Y2</accession>
<keyword evidence="1" id="KW-0812">Transmembrane</keyword>
<dbReference type="Proteomes" id="UP000179441">
    <property type="component" value="Unassembled WGS sequence"/>
</dbReference>
<proteinExistence type="predicted"/>
<evidence type="ECO:0000313" key="5">
    <source>
        <dbReference type="Proteomes" id="UP000180113"/>
    </source>
</evidence>
<dbReference type="EMBL" id="MLIS01000001">
    <property type="protein sequence ID" value="OHU79910.1"/>
    <property type="molecule type" value="Genomic_DNA"/>
</dbReference>
<feature type="transmembrane region" description="Helical" evidence="1">
    <location>
        <begin position="12"/>
        <end position="31"/>
    </location>
</feature>
<reference evidence="2 5" key="1">
    <citation type="submission" date="2016-10" db="EMBL/GenBank/DDBJ databases">
        <title>Evaluation of Human, Animal and Environmental Mycobacterium chelonae Isolates by Core Genome Phylogenomic Analysis, Targeted Gene Comparison, and Anti-microbial Susceptibility Patterns: A Tale of Mistaken Identities.</title>
        <authorList>
            <person name="Fogelson S.B."/>
            <person name="Camus A.C."/>
            <person name="Lorenz W."/>
            <person name="Vasireddy R."/>
            <person name="Vasireddy S."/>
            <person name="Smith T."/>
            <person name="Brown-Elliott B.A."/>
            <person name="Wallace R.J.Jr."/>
            <person name="Hasan N.A."/>
            <person name="Reischl U."/>
            <person name="Sanchez S."/>
        </authorList>
    </citation>
    <scope>NUCLEOTIDE SEQUENCE [LARGE SCALE GENOMIC DNA]</scope>
    <source>
        <strain evidence="2 5">42895</strain>
    </source>
</reference>